<gene>
    <name evidence="2" type="ORF">OCGS_1438</name>
</gene>
<proteinExistence type="predicted"/>
<name>K2I6J2_9RHOB</name>
<protein>
    <submittedName>
        <fullName evidence="2">Uncharacterized protein</fullName>
    </submittedName>
</protein>
<sequence length="44" mass="4392">MVRYGLAILLLATGTAQAQQQEGAGDCLALADLGLADTVGVMAT</sequence>
<dbReference type="RefSeq" id="WP_007426590.1">
    <property type="nucleotide sequence ID" value="NZ_AMGO01000021.1"/>
</dbReference>
<reference evidence="2 3" key="1">
    <citation type="journal article" date="2012" name="J. Bacteriol.">
        <title>Draft Genome Sequence of Oceaniovalibus guishaninsula JLT2003T.</title>
        <authorList>
            <person name="Tang K."/>
            <person name="Liu K."/>
            <person name="Jiao N."/>
        </authorList>
    </citation>
    <scope>NUCLEOTIDE SEQUENCE [LARGE SCALE GENOMIC DNA]</scope>
    <source>
        <strain evidence="2 3">JLT2003</strain>
    </source>
</reference>
<dbReference type="AlphaFoldDB" id="K2I6J2"/>
<feature type="signal peptide" evidence="1">
    <location>
        <begin position="1"/>
        <end position="18"/>
    </location>
</feature>
<evidence type="ECO:0000313" key="2">
    <source>
        <dbReference type="EMBL" id="EKE44600.1"/>
    </source>
</evidence>
<keyword evidence="1" id="KW-0732">Signal</keyword>
<keyword evidence="3" id="KW-1185">Reference proteome</keyword>
<dbReference type="STRING" id="1231392.OCGS_1438"/>
<feature type="chain" id="PRO_5003858750" evidence="1">
    <location>
        <begin position="19"/>
        <end position="44"/>
    </location>
</feature>
<evidence type="ECO:0000256" key="1">
    <source>
        <dbReference type="SAM" id="SignalP"/>
    </source>
</evidence>
<dbReference type="Proteomes" id="UP000006765">
    <property type="component" value="Unassembled WGS sequence"/>
</dbReference>
<accession>K2I6J2</accession>
<dbReference type="EMBL" id="AMGO01000021">
    <property type="protein sequence ID" value="EKE44600.1"/>
    <property type="molecule type" value="Genomic_DNA"/>
</dbReference>
<evidence type="ECO:0000313" key="3">
    <source>
        <dbReference type="Proteomes" id="UP000006765"/>
    </source>
</evidence>
<comment type="caution">
    <text evidence="2">The sequence shown here is derived from an EMBL/GenBank/DDBJ whole genome shotgun (WGS) entry which is preliminary data.</text>
</comment>
<organism evidence="2 3">
    <name type="scientific">Oceaniovalibus guishaninsula JLT2003</name>
    <dbReference type="NCBI Taxonomy" id="1231392"/>
    <lineage>
        <taxon>Bacteria</taxon>
        <taxon>Pseudomonadati</taxon>
        <taxon>Pseudomonadota</taxon>
        <taxon>Alphaproteobacteria</taxon>
        <taxon>Rhodobacterales</taxon>
        <taxon>Roseobacteraceae</taxon>
        <taxon>Oceaniovalibus</taxon>
    </lineage>
</organism>